<keyword evidence="5 7" id="KW-1133">Transmembrane helix</keyword>
<dbReference type="KEGG" id="acy:Anacy_4644"/>
<dbReference type="GO" id="GO:0004252">
    <property type="term" value="F:serine-type endopeptidase activity"/>
    <property type="evidence" value="ECO:0007669"/>
    <property type="project" value="InterPro"/>
</dbReference>
<evidence type="ECO:0000256" key="1">
    <source>
        <dbReference type="ARBA" id="ARBA00004141"/>
    </source>
</evidence>
<dbReference type="PANTHER" id="PTHR43731">
    <property type="entry name" value="RHOMBOID PROTEASE"/>
    <property type="match status" value="1"/>
</dbReference>
<evidence type="ECO:0000256" key="7">
    <source>
        <dbReference type="SAM" id="Phobius"/>
    </source>
</evidence>
<dbReference type="STRING" id="272123.Anacy_4644"/>
<dbReference type="AlphaFoldDB" id="K9ZNT8"/>
<proteinExistence type="inferred from homology"/>
<evidence type="ECO:0000256" key="4">
    <source>
        <dbReference type="ARBA" id="ARBA00022801"/>
    </source>
</evidence>
<reference evidence="10" key="1">
    <citation type="journal article" date="2013" name="Proc. Natl. Acad. Sci. U.S.A.">
        <title>Improving the coverage of the cyanobacterial phylum using diversity-driven genome sequencing.</title>
        <authorList>
            <person name="Shih P.M."/>
            <person name="Wu D."/>
            <person name="Latifi A."/>
            <person name="Axen S.D."/>
            <person name="Fewer D.P."/>
            <person name="Talla E."/>
            <person name="Calteau A."/>
            <person name="Cai F."/>
            <person name="Tandeau de Marsac N."/>
            <person name="Rippka R."/>
            <person name="Herdman M."/>
            <person name="Sivonen K."/>
            <person name="Coursin T."/>
            <person name="Laurent T."/>
            <person name="Goodwin L."/>
            <person name="Nolan M."/>
            <person name="Davenport K.W."/>
            <person name="Han C.S."/>
            <person name="Rubin E.M."/>
            <person name="Eisen J.A."/>
            <person name="Woyke T."/>
            <person name="Gugger M."/>
            <person name="Kerfeld C.A."/>
        </authorList>
    </citation>
    <scope>NUCLEOTIDE SEQUENCE [LARGE SCALE GENOMIC DNA]</scope>
    <source>
        <strain evidence="10">ATCC 27899 / PCC 7122</strain>
    </source>
</reference>
<dbReference type="PATRIC" id="fig|272123.3.peg.5056"/>
<evidence type="ECO:0000259" key="8">
    <source>
        <dbReference type="Pfam" id="PF01694"/>
    </source>
</evidence>
<dbReference type="eggNOG" id="COG0705">
    <property type="taxonomic scope" value="Bacteria"/>
</dbReference>
<feature type="transmembrane region" description="Helical" evidence="7">
    <location>
        <begin position="73"/>
        <end position="93"/>
    </location>
</feature>
<keyword evidence="10" id="KW-1185">Reference proteome</keyword>
<evidence type="ECO:0000313" key="10">
    <source>
        <dbReference type="Proteomes" id="UP000010474"/>
    </source>
</evidence>
<evidence type="ECO:0000313" key="9">
    <source>
        <dbReference type="EMBL" id="AFZ59995.1"/>
    </source>
</evidence>
<keyword evidence="3 7" id="KW-0812">Transmembrane</keyword>
<dbReference type="SUPFAM" id="SSF144091">
    <property type="entry name" value="Rhomboid-like"/>
    <property type="match status" value="1"/>
</dbReference>
<feature type="domain" description="Peptidase S54 rhomboid" evidence="8">
    <location>
        <begin position="89"/>
        <end position="244"/>
    </location>
</feature>
<evidence type="ECO:0000256" key="6">
    <source>
        <dbReference type="ARBA" id="ARBA00023136"/>
    </source>
</evidence>
<comment type="similarity">
    <text evidence="2">Belongs to the peptidase S54 family.</text>
</comment>
<evidence type="ECO:0000256" key="3">
    <source>
        <dbReference type="ARBA" id="ARBA00022692"/>
    </source>
</evidence>
<comment type="subcellular location">
    <subcellularLocation>
        <location evidence="1">Membrane</location>
        <topology evidence="1">Multi-pass membrane protein</topology>
    </subcellularLocation>
</comment>
<dbReference type="HOGENOM" id="CLU_055068_5_1_3"/>
<feature type="transmembrane region" description="Helical" evidence="7">
    <location>
        <begin position="131"/>
        <end position="149"/>
    </location>
</feature>
<sequence length="247" mass="28225">MQISEFLITNYQSPIIMIPISDNIYSWKKPMITYWLIGVNLFIFSWQLSLDINDKLGSFVNTWGIIPEQINTAFTNAIFYNSAAWIVVFWRLFSLPLSLFLHSSFSQLLGNLLFLWVFGKSLERILGQQRYLLLYLVAGIFAGMIQIFMEPKLTIPVIGANGAIASILGAYIMKFPKTKIDSILPLIIVFIPVEIPAFFYLFWWFVQQLFYGIGSLNIPGGVTNLGYWGQFAGLVTGAAFMRMVQRR</sequence>
<dbReference type="Proteomes" id="UP000010474">
    <property type="component" value="Chromosome"/>
</dbReference>
<keyword evidence="6 7" id="KW-0472">Membrane</keyword>
<dbReference type="InterPro" id="IPR022764">
    <property type="entry name" value="Peptidase_S54_rhomboid_dom"/>
</dbReference>
<dbReference type="Pfam" id="PF01694">
    <property type="entry name" value="Rhomboid"/>
    <property type="match status" value="1"/>
</dbReference>
<accession>K9ZNT8</accession>
<feature type="transmembrane region" description="Helical" evidence="7">
    <location>
        <begin position="155"/>
        <end position="172"/>
    </location>
</feature>
<gene>
    <name evidence="9" type="ordered locus">Anacy_4644</name>
</gene>
<dbReference type="PANTHER" id="PTHR43731:SF14">
    <property type="entry name" value="PRESENILIN-ASSOCIATED RHOMBOID-LIKE PROTEIN, MITOCHONDRIAL"/>
    <property type="match status" value="1"/>
</dbReference>
<organism evidence="9 10">
    <name type="scientific">Anabaena cylindrica (strain ATCC 27899 / PCC 7122)</name>
    <dbReference type="NCBI Taxonomy" id="272123"/>
    <lineage>
        <taxon>Bacteria</taxon>
        <taxon>Bacillati</taxon>
        <taxon>Cyanobacteriota</taxon>
        <taxon>Cyanophyceae</taxon>
        <taxon>Nostocales</taxon>
        <taxon>Nostocaceae</taxon>
        <taxon>Anabaena</taxon>
    </lineage>
</organism>
<dbReference type="EMBL" id="CP003659">
    <property type="protein sequence ID" value="AFZ59995.1"/>
    <property type="molecule type" value="Genomic_DNA"/>
</dbReference>
<dbReference type="InterPro" id="IPR050925">
    <property type="entry name" value="Rhomboid_protease_S54"/>
</dbReference>
<evidence type="ECO:0000256" key="2">
    <source>
        <dbReference type="ARBA" id="ARBA00009045"/>
    </source>
</evidence>
<protein>
    <submittedName>
        <fullName evidence="9">Peptidase S54, rhomboid domain protein</fullName>
    </submittedName>
</protein>
<keyword evidence="4" id="KW-0378">Hydrolase</keyword>
<feature type="transmembrane region" description="Helical" evidence="7">
    <location>
        <begin position="225"/>
        <end position="244"/>
    </location>
</feature>
<dbReference type="Gene3D" id="1.20.1540.10">
    <property type="entry name" value="Rhomboid-like"/>
    <property type="match status" value="1"/>
</dbReference>
<feature type="transmembrane region" description="Helical" evidence="7">
    <location>
        <begin position="32"/>
        <end position="52"/>
    </location>
</feature>
<dbReference type="GO" id="GO:0016020">
    <property type="term" value="C:membrane"/>
    <property type="evidence" value="ECO:0007669"/>
    <property type="project" value="UniProtKB-SubCell"/>
</dbReference>
<feature type="transmembrane region" description="Helical" evidence="7">
    <location>
        <begin position="99"/>
        <end position="119"/>
    </location>
</feature>
<dbReference type="InterPro" id="IPR035952">
    <property type="entry name" value="Rhomboid-like_sf"/>
</dbReference>
<evidence type="ECO:0000256" key="5">
    <source>
        <dbReference type="ARBA" id="ARBA00022989"/>
    </source>
</evidence>
<name>K9ZNT8_ANACC</name>
<feature type="transmembrane region" description="Helical" evidence="7">
    <location>
        <begin position="184"/>
        <end position="205"/>
    </location>
</feature>